<name>A0A1H6L0Z2_9GAMM</name>
<dbReference type="EMBL" id="CVUD02000133">
    <property type="protein sequence ID" value="SEH77778.1"/>
    <property type="molecule type" value="Genomic_DNA"/>
</dbReference>
<accession>A0A1H6L0Z2</accession>
<dbReference type="AlphaFoldDB" id="A0A1H6L0Z2"/>
<proteinExistence type="predicted"/>
<protein>
    <submittedName>
        <fullName evidence="1">Uncharacterized protein</fullName>
    </submittedName>
</protein>
<evidence type="ECO:0000313" key="2">
    <source>
        <dbReference type="Proteomes" id="UP000198559"/>
    </source>
</evidence>
<sequence length="89" mass="10055">MTINRKEEVMKNIKRLTVLSALIFSTVITASWFDSGEDKKQEIAKSVTIEKIAKDCEIPAFAKAIGHEDKWLLHNGCPPRKDAKKNEAK</sequence>
<evidence type="ECO:0000313" key="1">
    <source>
        <dbReference type="EMBL" id="SEH77778.1"/>
    </source>
</evidence>
<reference evidence="2" key="1">
    <citation type="submission" date="2016-06" db="EMBL/GenBank/DDBJ databases">
        <authorList>
            <person name="Petersen J."/>
            <person name="Sayavedra L."/>
        </authorList>
    </citation>
    <scope>NUCLEOTIDE SEQUENCE [LARGE SCALE GENOMIC DNA]</scope>
    <source>
        <strain evidence="2">BazSymB</strain>
    </source>
</reference>
<organism evidence="1 2">
    <name type="scientific">Bathymodiolus azoricus thioautotrophic gill symbiont</name>
    <dbReference type="NCBI Taxonomy" id="235205"/>
    <lineage>
        <taxon>Bacteria</taxon>
        <taxon>Pseudomonadati</taxon>
        <taxon>Pseudomonadota</taxon>
        <taxon>Gammaproteobacteria</taxon>
        <taxon>sulfur-oxidizing symbionts</taxon>
    </lineage>
</organism>
<gene>
    <name evidence="1" type="ORF">BAZSYMB_SCAFFOLD00052_8</name>
</gene>
<dbReference type="Proteomes" id="UP000198559">
    <property type="component" value="Unassembled WGS sequence"/>
</dbReference>